<sequence length="568" mass="59755">MLHSRAAATRKVYLAFKGCTTVGTWWNTAAQSKTGTAAIVTPRYVSNLNGNPSSTIFSQAELQEIVAIWRSVASDYALWDVDITTEELTAAQMERSSLSDVAYGARVCIGGMPTWLKYDGPDPPLGTSAVAAFGEISTAGVASKRDIFVFAEGVDAKAVMEAASHEMGHLFGLTHDGLLTTSTPQPVLYAYYTGPELGYQILQTATTSKGTTLTVKTNLAPWAPIMGSAAAALFSVWNNGQYGSTEKTGTPNNQQDDITILTNAVINSGTDKDYFSFTANAAGSITIRIDYTPPWGQEIFQDAGPYGTFSYSVPFPRSDLRLDLGFPAGSLFSDVVKPQSSIVDASQTFMATVPAAGTYKFFVAPTTQVDTNRTLDLPSNYGNVGDYTLTVEYPGTVPPPAPPPDCSNLTTCNPKSICSSGCSCSTPATGSPTCSCNAAQGLKRGMLAGKPACVWNLLQPTSGAVSPKWSLPTAIGFFSAPARGLVKLPWLSTGCPAAGKKVVASATLLNPAKDCPSNAAAAVPLELAGASEVVNSENCTAIPAVPSRRAAYRVMRVVWLLWQAAAMG</sequence>
<evidence type="ECO:0000313" key="2">
    <source>
        <dbReference type="Proteomes" id="UP001244341"/>
    </source>
</evidence>
<reference evidence="1 2" key="1">
    <citation type="submission" date="2023-05" db="EMBL/GenBank/DDBJ databases">
        <title>A 100% complete, gapless, phased diploid assembly of the Scenedesmus obliquus UTEX 3031 genome.</title>
        <authorList>
            <person name="Biondi T.C."/>
            <person name="Hanschen E.R."/>
            <person name="Kwon T."/>
            <person name="Eng W."/>
            <person name="Kruse C.P.S."/>
            <person name="Koehler S.I."/>
            <person name="Kunde Y."/>
            <person name="Gleasner C.D."/>
            <person name="You Mak K.T."/>
            <person name="Polle J."/>
            <person name="Hovde B.T."/>
            <person name="Starkenburg S.R."/>
        </authorList>
    </citation>
    <scope>NUCLEOTIDE SEQUENCE [LARGE SCALE GENOMIC DNA]</scope>
    <source>
        <strain evidence="1 2">DOE0152z</strain>
    </source>
</reference>
<name>A0ABY8U656_TETOB</name>
<proteinExistence type="predicted"/>
<gene>
    <name evidence="1" type="ORF">OEZ85_012666</name>
</gene>
<dbReference type="SUPFAM" id="SSF55486">
    <property type="entry name" value="Metalloproteases ('zincins'), catalytic domain"/>
    <property type="match status" value="2"/>
</dbReference>
<organism evidence="1 2">
    <name type="scientific">Tetradesmus obliquus</name>
    <name type="common">Green alga</name>
    <name type="synonym">Acutodesmus obliquus</name>
    <dbReference type="NCBI Taxonomy" id="3088"/>
    <lineage>
        <taxon>Eukaryota</taxon>
        <taxon>Viridiplantae</taxon>
        <taxon>Chlorophyta</taxon>
        <taxon>core chlorophytes</taxon>
        <taxon>Chlorophyceae</taxon>
        <taxon>CS clade</taxon>
        <taxon>Sphaeropleales</taxon>
        <taxon>Scenedesmaceae</taxon>
        <taxon>Tetradesmus</taxon>
    </lineage>
</organism>
<evidence type="ECO:0008006" key="3">
    <source>
        <dbReference type="Google" id="ProtNLM"/>
    </source>
</evidence>
<dbReference type="Proteomes" id="UP001244341">
    <property type="component" value="Chromosome 7b"/>
</dbReference>
<accession>A0ABY8U656</accession>
<protein>
    <recommendedName>
        <fullName evidence="3">Peptidase metallopeptidase domain-containing protein</fullName>
    </recommendedName>
</protein>
<dbReference type="EMBL" id="CP126214">
    <property type="protein sequence ID" value="WIA15917.1"/>
    <property type="molecule type" value="Genomic_DNA"/>
</dbReference>
<evidence type="ECO:0000313" key="1">
    <source>
        <dbReference type="EMBL" id="WIA15917.1"/>
    </source>
</evidence>
<dbReference type="Gene3D" id="2.60.120.380">
    <property type="match status" value="1"/>
</dbReference>
<keyword evidence="2" id="KW-1185">Reference proteome</keyword>